<feature type="transmembrane region" description="Helical" evidence="17">
    <location>
        <begin position="267"/>
        <end position="291"/>
    </location>
</feature>
<dbReference type="InterPro" id="IPR003501">
    <property type="entry name" value="PTS_EIIB_2/3"/>
</dbReference>
<dbReference type="PANTHER" id="PTHR30181:SF2">
    <property type="entry name" value="PTS SYSTEM MANNITOL-SPECIFIC EIICBA COMPONENT"/>
    <property type="match status" value="1"/>
</dbReference>
<keyword evidence="11" id="KW-0598">Phosphotransferase system</keyword>
<feature type="transmembrane region" description="Helical" evidence="17">
    <location>
        <begin position="132"/>
        <end position="155"/>
    </location>
</feature>
<gene>
    <name evidence="20" type="ORF">JOC54_001564</name>
</gene>
<evidence type="ECO:0000313" key="21">
    <source>
        <dbReference type="Proteomes" id="UP001179280"/>
    </source>
</evidence>
<evidence type="ECO:0000256" key="15">
    <source>
        <dbReference type="ARBA" id="ARBA00033349"/>
    </source>
</evidence>
<keyword evidence="7" id="KW-1003">Cell membrane</keyword>
<evidence type="ECO:0000313" key="20">
    <source>
        <dbReference type="EMBL" id="MBM7838308.1"/>
    </source>
</evidence>
<dbReference type="Pfam" id="PF02302">
    <property type="entry name" value="PTS_IIB"/>
    <property type="match status" value="2"/>
</dbReference>
<evidence type="ECO:0000256" key="14">
    <source>
        <dbReference type="ARBA" id="ARBA00023136"/>
    </source>
</evidence>
<comment type="catalytic activity">
    <reaction evidence="1">
        <text>D-mannitol(out) + N(pros)-phospho-L-histidyl-[protein] = D-mannitol 1-phosphate(in) + L-histidyl-[protein]</text>
        <dbReference type="Rhea" id="RHEA:33363"/>
        <dbReference type="Rhea" id="RHEA-COMP:9745"/>
        <dbReference type="Rhea" id="RHEA-COMP:9746"/>
        <dbReference type="ChEBI" id="CHEBI:16899"/>
        <dbReference type="ChEBI" id="CHEBI:29979"/>
        <dbReference type="ChEBI" id="CHEBI:61381"/>
        <dbReference type="ChEBI" id="CHEBI:64837"/>
        <dbReference type="EC" id="2.7.1.197"/>
    </reaction>
</comment>
<evidence type="ECO:0000256" key="4">
    <source>
        <dbReference type="ARBA" id="ARBA00011909"/>
    </source>
</evidence>
<evidence type="ECO:0000256" key="11">
    <source>
        <dbReference type="ARBA" id="ARBA00022683"/>
    </source>
</evidence>
<feature type="transmembrane region" description="Helical" evidence="17">
    <location>
        <begin position="212"/>
        <end position="233"/>
    </location>
</feature>
<evidence type="ECO:0000256" key="9">
    <source>
        <dbReference type="ARBA" id="ARBA00022597"/>
    </source>
</evidence>
<evidence type="ECO:0000256" key="3">
    <source>
        <dbReference type="ARBA" id="ARBA00004651"/>
    </source>
</evidence>
<evidence type="ECO:0000256" key="6">
    <source>
        <dbReference type="ARBA" id="ARBA00022448"/>
    </source>
</evidence>
<evidence type="ECO:0000256" key="8">
    <source>
        <dbReference type="ARBA" id="ARBA00022553"/>
    </source>
</evidence>
<evidence type="ECO:0000256" key="7">
    <source>
        <dbReference type="ARBA" id="ARBA00022475"/>
    </source>
</evidence>
<keyword evidence="6" id="KW-0813">Transport</keyword>
<feature type="transmembrane region" description="Helical" evidence="17">
    <location>
        <begin position="78"/>
        <end position="102"/>
    </location>
</feature>
<keyword evidence="8" id="KW-0597">Phosphoprotein</keyword>
<dbReference type="NCBIfam" id="TIGR00851">
    <property type="entry name" value="mtlA"/>
    <property type="match status" value="1"/>
</dbReference>
<dbReference type="InterPro" id="IPR013014">
    <property type="entry name" value="PTS_EIIC_2"/>
</dbReference>
<keyword evidence="10" id="KW-0808">Transferase</keyword>
<keyword evidence="16" id="KW-0175">Coiled coil</keyword>
<feature type="transmembrane region" description="Helical" evidence="17">
    <location>
        <begin position="54"/>
        <end position="71"/>
    </location>
</feature>
<proteinExistence type="predicted"/>
<keyword evidence="13 17" id="KW-1133">Transmembrane helix</keyword>
<dbReference type="InterPro" id="IPR003352">
    <property type="entry name" value="PTS_EIIC"/>
</dbReference>
<evidence type="ECO:0000259" key="18">
    <source>
        <dbReference type="PROSITE" id="PS51099"/>
    </source>
</evidence>
<dbReference type="EC" id="2.7.1.197" evidence="4"/>
<protein>
    <recommendedName>
        <fullName evidence="5">PTS system mannitol-specific EIICB component</fullName>
        <ecNumber evidence="4">2.7.1.197</ecNumber>
    </recommendedName>
    <alternativeName>
        <fullName evidence="15">EIICB-Mtl</fullName>
    </alternativeName>
</protein>
<evidence type="ECO:0000256" key="1">
    <source>
        <dbReference type="ARBA" id="ARBA00001655"/>
    </source>
</evidence>
<dbReference type="SUPFAM" id="SSF52794">
    <property type="entry name" value="PTS system IIB component-like"/>
    <property type="match status" value="2"/>
</dbReference>
<accession>A0ABS2SS14</accession>
<keyword evidence="9" id="KW-0762">Sugar transport</keyword>
<reference evidence="20" key="1">
    <citation type="submission" date="2021-01" db="EMBL/GenBank/DDBJ databases">
        <title>Genomic Encyclopedia of Type Strains, Phase IV (KMG-IV): sequencing the most valuable type-strain genomes for metagenomic binning, comparative biology and taxonomic classification.</title>
        <authorList>
            <person name="Goeker M."/>
        </authorList>
    </citation>
    <scope>NUCLEOTIDE SEQUENCE</scope>
    <source>
        <strain evidence="20">DSM 21943</strain>
    </source>
</reference>
<feature type="transmembrane region" description="Helical" evidence="17">
    <location>
        <begin position="311"/>
        <end position="333"/>
    </location>
</feature>
<organism evidence="20 21">
    <name type="scientific">Shouchella xiaoxiensis</name>
    <dbReference type="NCBI Taxonomy" id="766895"/>
    <lineage>
        <taxon>Bacteria</taxon>
        <taxon>Bacillati</taxon>
        <taxon>Bacillota</taxon>
        <taxon>Bacilli</taxon>
        <taxon>Bacillales</taxon>
        <taxon>Bacillaceae</taxon>
        <taxon>Shouchella</taxon>
    </lineage>
</organism>
<comment type="subcellular location">
    <subcellularLocation>
        <location evidence="3">Cell membrane</location>
        <topology evidence="3">Multi-pass membrane protein</topology>
    </subcellularLocation>
</comment>
<feature type="domain" description="PTS EIIB type-2" evidence="18">
    <location>
        <begin position="379"/>
        <end position="474"/>
    </location>
</feature>
<evidence type="ECO:0000259" key="19">
    <source>
        <dbReference type="PROSITE" id="PS51104"/>
    </source>
</evidence>
<dbReference type="InterPro" id="IPR029503">
    <property type="entry name" value="PTS_EIIB_mannitol"/>
</dbReference>
<keyword evidence="14 17" id="KW-0472">Membrane</keyword>
<dbReference type="InterPro" id="IPR050893">
    <property type="entry name" value="Sugar_PTS"/>
</dbReference>
<evidence type="ECO:0000256" key="17">
    <source>
        <dbReference type="SAM" id="Phobius"/>
    </source>
</evidence>
<dbReference type="InterPro" id="IPR004718">
    <property type="entry name" value="PTS_IIC_mtl"/>
</dbReference>
<dbReference type="InterPro" id="IPR036095">
    <property type="entry name" value="PTS_EIIB-like_sf"/>
</dbReference>
<dbReference type="PANTHER" id="PTHR30181">
    <property type="entry name" value="MANNITOL PERMEASE IIC COMPONENT"/>
    <property type="match status" value="1"/>
</dbReference>
<dbReference type="PROSITE" id="PS51099">
    <property type="entry name" value="PTS_EIIB_TYPE_2"/>
    <property type="match status" value="2"/>
</dbReference>
<dbReference type="EMBL" id="JAFBCV010000004">
    <property type="protein sequence ID" value="MBM7838308.1"/>
    <property type="molecule type" value="Genomic_DNA"/>
</dbReference>
<evidence type="ECO:0000256" key="12">
    <source>
        <dbReference type="ARBA" id="ARBA00022692"/>
    </source>
</evidence>
<comment type="caution">
    <text evidence="20">The sequence shown here is derived from an EMBL/GenBank/DDBJ whole genome shotgun (WGS) entry which is preliminary data.</text>
</comment>
<sequence length="574" mass="60663">MAEKKSVRSRVQKFGSNLSSMIMPNIGAFIAWGILTAIAVPTGLDLFQNFVDPMILYLLPLLIAFTGGRMIHDFRGGVVGATAVMGVIVAADIPMFIGAMIMGPLGGYAVKKFDQFMDGRIPQGFEMLVNNFSAGIIGAVLALFGSVAVGPLVAGFTNVLELGVDAIISIGALPLVSLFIEPAKILFLNNAINHGVIGPIAAGQAAETGKSILYLLEANPGPGMGILLAFMIFGKGAARGSSYGAGIIHFFGGIHEIYFPYVLMKPLLIIAAIFGGMGGIFTLTIFEAGLVSVPSPGSVISILLLTASGSYVGVILSILVATAISFAIASLILKFDRKGEEENLEEAQAKMQDMKGKKSSAIATVNNPEAGQNAYANVSTIIFACDAGMGSSAMGASIMKDRVKKAGVEDVSVSNTSISNIPDNADLVITHKDLTDRAKQKRPNAIHVSVDNFMNSPRYNEIIEELQSAKAEPTETEEHAKAENVEKIIFACDAGMGSSAMGASLLKDKFKKAGITGISVTNTAISSIPSDADIVITHKDLTDRAKQKLPNAEHISVENFMNSPRYQELIERLK</sequence>
<evidence type="ECO:0000256" key="16">
    <source>
        <dbReference type="SAM" id="Coils"/>
    </source>
</evidence>
<feature type="domain" description="PTS EIIB type-2" evidence="18">
    <location>
        <begin position="486"/>
        <end position="574"/>
    </location>
</feature>
<feature type="transmembrane region" description="Helical" evidence="17">
    <location>
        <begin position="21"/>
        <end position="42"/>
    </location>
</feature>
<dbReference type="Pfam" id="PF02378">
    <property type="entry name" value="PTS_EIIC"/>
    <property type="match status" value="1"/>
</dbReference>
<keyword evidence="12 17" id="KW-0812">Transmembrane</keyword>
<name>A0ABS2SS14_9BACI</name>
<evidence type="ECO:0000256" key="2">
    <source>
        <dbReference type="ARBA" id="ARBA00002434"/>
    </source>
</evidence>
<feature type="domain" description="PTS EIIC type-2" evidence="19">
    <location>
        <begin position="14"/>
        <end position="338"/>
    </location>
</feature>
<evidence type="ECO:0000256" key="10">
    <source>
        <dbReference type="ARBA" id="ARBA00022679"/>
    </source>
</evidence>
<dbReference type="RefSeq" id="WP_204465476.1">
    <property type="nucleotide sequence ID" value="NZ_JAFBCV010000004.1"/>
</dbReference>
<dbReference type="InterPro" id="IPR013011">
    <property type="entry name" value="PTS_EIIB_2"/>
</dbReference>
<evidence type="ECO:0000256" key="13">
    <source>
        <dbReference type="ARBA" id="ARBA00022989"/>
    </source>
</evidence>
<comment type="function">
    <text evidence="2">The phosphoenolpyruvate-dependent sugar phosphotransferase system (sugar PTS), a major carbohydrate active transport system, catalyzes the phosphorylation of incoming sugar substrates concomitantly with their translocation across the cell membrane. The enzyme II CmtAB PTS system is involved in D-mannitol transport.</text>
</comment>
<dbReference type="NCBIfam" id="NF011663">
    <property type="entry name" value="PRK15083.1"/>
    <property type="match status" value="1"/>
</dbReference>
<dbReference type="PROSITE" id="PS51104">
    <property type="entry name" value="PTS_EIIC_TYPE_2"/>
    <property type="match status" value="1"/>
</dbReference>
<evidence type="ECO:0000256" key="5">
    <source>
        <dbReference type="ARBA" id="ARBA00021825"/>
    </source>
</evidence>
<dbReference type="Proteomes" id="UP001179280">
    <property type="component" value="Unassembled WGS sequence"/>
</dbReference>
<dbReference type="Gene3D" id="3.40.50.2300">
    <property type="match status" value="2"/>
</dbReference>
<keyword evidence="21" id="KW-1185">Reference proteome</keyword>
<dbReference type="CDD" id="cd05567">
    <property type="entry name" value="PTS_IIB_mannitol"/>
    <property type="match status" value="2"/>
</dbReference>
<feature type="coiled-coil region" evidence="16">
    <location>
        <begin position="337"/>
        <end position="364"/>
    </location>
</feature>